<dbReference type="PANTHER" id="PTHR43651">
    <property type="entry name" value="1,4-ALPHA-GLUCAN-BRANCHING ENZYME"/>
    <property type="match status" value="1"/>
</dbReference>
<keyword evidence="5 10" id="KW-0321">Glycogen metabolism</keyword>
<dbReference type="SUPFAM" id="SSF51011">
    <property type="entry name" value="Glycosyl hydrolase domain"/>
    <property type="match status" value="1"/>
</dbReference>
<dbReference type="STRING" id="28152.CH54_2347"/>
<evidence type="ECO:0000256" key="3">
    <source>
        <dbReference type="ARBA" id="ARBA00004964"/>
    </source>
</evidence>
<evidence type="ECO:0000256" key="8">
    <source>
        <dbReference type="ARBA" id="ARBA00023056"/>
    </source>
</evidence>
<dbReference type="EC" id="2.4.1.18" evidence="10"/>
<dbReference type="InterPro" id="IPR013780">
    <property type="entry name" value="Glyco_hydro_b"/>
</dbReference>
<dbReference type="GO" id="GO:0005829">
    <property type="term" value="C:cytosol"/>
    <property type="evidence" value="ECO:0007669"/>
    <property type="project" value="TreeGrafter"/>
</dbReference>
<feature type="active site" description="Nucleophile" evidence="10 11">
    <location>
        <position position="405"/>
    </location>
</feature>
<evidence type="ECO:0000256" key="4">
    <source>
        <dbReference type="ARBA" id="ARBA00009000"/>
    </source>
</evidence>
<evidence type="ECO:0000256" key="5">
    <source>
        <dbReference type="ARBA" id="ARBA00022600"/>
    </source>
</evidence>
<sequence>MPVLPDRQVINQIISGHYADPFSILGMHQTAQGLQICALLPDAKEVWLVETETGRNLVQLTREDPRGFFIAKLPRRKSPFRYQLAVTWQESAQIIEDPYRFGTLLQDIDSWLLAEGTHLRPYERLGAHLMSLDGVAGVSFAVWAPNAKRVSVVGEFNFWDGRRHPMRLRRENGIWELFLPGVEIGQLYKFEIIDSNDQMRLKADPYAFKAQMRPETASIISPLPEVVPNTVRRQKANDLRSPVSIYEVHLGSWRRHTDNNFWLSYGELADQLVEYVKYMGFTHVELLPINEHPFDGSWGYQPLGLYAPTRRFGTPQDFKDFVAKFHEAGINVILDWVPGHFPSDEHGLAQFDGTSLYEYADPREGYHQDWNTLIYNYGRNEVRNYLAGNAFYWMERFGIDALRIDAVASMIYRDYSRAEGQWVPNYYGGRENLEAIAFLRYTNHTIGVERPGGVTMAEESTDFPGVTLPPDAGGLGFNYKWNMGWMHDTLNYMQCDPVHRKYHHNLMTFGMLYAYTENFILPISHDEVVHGKRSMLDRMPGDAWQKFANLRAYYAFMWAHPGKKLLFMGCEFAQGREWNFDTSLDWHLLDDENGWHAGVQRLVRDLNHCYQQHAPLYELDYQPAGFEWLVVDDHENSVFAFLRRDVNGGELIAISNFTPVPRYNYRVGIPQGGHYREVLNSDSGFYRGSNMGNQGGIHSHNVSSHNHAHSLLLTLPPLSTIYLLREG</sequence>
<keyword evidence="8 10" id="KW-0320">Glycogen biosynthesis</keyword>
<dbReference type="SMART" id="SM00642">
    <property type="entry name" value="Aamy"/>
    <property type="match status" value="1"/>
</dbReference>
<dbReference type="Pfam" id="PF22019">
    <property type="entry name" value="GlgB_N"/>
    <property type="match status" value="1"/>
</dbReference>
<dbReference type="InterPro" id="IPR013783">
    <property type="entry name" value="Ig-like_fold"/>
</dbReference>
<feature type="domain" description="Glycosyl hydrolase family 13 catalytic" evidence="12">
    <location>
        <begin position="247"/>
        <end position="596"/>
    </location>
</feature>
<evidence type="ECO:0000256" key="9">
    <source>
        <dbReference type="ARBA" id="ARBA00023277"/>
    </source>
</evidence>
<comment type="subunit">
    <text evidence="10">Monomer.</text>
</comment>
<dbReference type="InterPro" id="IPR044143">
    <property type="entry name" value="GlgB_N_E_set_prok"/>
</dbReference>
<dbReference type="Gene3D" id="2.60.40.1180">
    <property type="entry name" value="Golgi alpha-mannosidase II"/>
    <property type="match status" value="1"/>
</dbReference>
<dbReference type="NCBIfam" id="NF008967">
    <property type="entry name" value="PRK12313.1"/>
    <property type="match status" value="1"/>
</dbReference>
<comment type="catalytic activity">
    <reaction evidence="1 10">
        <text>Transfers a segment of a (1-&gt;4)-alpha-D-glucan chain to a primary hydroxy group in a similar glucan chain.</text>
        <dbReference type="EC" id="2.4.1.18"/>
    </reaction>
</comment>
<dbReference type="Pfam" id="PF02806">
    <property type="entry name" value="Alpha-amylase_C"/>
    <property type="match status" value="1"/>
</dbReference>
<dbReference type="UniPathway" id="UPA00164"/>
<dbReference type="HAMAP" id="MF_00685">
    <property type="entry name" value="GlgB"/>
    <property type="match status" value="1"/>
</dbReference>
<dbReference type="FunFam" id="2.60.40.10:FF:000169">
    <property type="entry name" value="1,4-alpha-glucan branching enzyme GlgB"/>
    <property type="match status" value="1"/>
</dbReference>
<evidence type="ECO:0000259" key="12">
    <source>
        <dbReference type="SMART" id="SM00642"/>
    </source>
</evidence>
<dbReference type="RefSeq" id="WP_050126084.1">
    <property type="nucleotide sequence ID" value="NZ_CABHQD010000026.1"/>
</dbReference>
<organism evidence="13 14">
    <name type="scientific">Yersinia aleksiciae</name>
    <dbReference type="NCBI Taxonomy" id="263819"/>
    <lineage>
        <taxon>Bacteria</taxon>
        <taxon>Pseudomonadati</taxon>
        <taxon>Pseudomonadota</taxon>
        <taxon>Gammaproteobacteria</taxon>
        <taxon>Enterobacterales</taxon>
        <taxon>Yersiniaceae</taxon>
        <taxon>Yersinia</taxon>
    </lineage>
</organism>
<dbReference type="GO" id="GO:0004553">
    <property type="term" value="F:hydrolase activity, hydrolyzing O-glycosyl compounds"/>
    <property type="evidence" value="ECO:0007669"/>
    <property type="project" value="InterPro"/>
</dbReference>
<evidence type="ECO:0000256" key="11">
    <source>
        <dbReference type="PIRSR" id="PIRSR000463-1"/>
    </source>
</evidence>
<evidence type="ECO:0000313" key="14">
    <source>
        <dbReference type="Proteomes" id="UP000040088"/>
    </source>
</evidence>
<dbReference type="InterPro" id="IPR017853">
    <property type="entry name" value="GH"/>
</dbReference>
<keyword evidence="9 10" id="KW-0119">Carbohydrate metabolism</keyword>
<dbReference type="PANTHER" id="PTHR43651:SF3">
    <property type="entry name" value="1,4-ALPHA-GLUCAN-BRANCHING ENZYME"/>
    <property type="match status" value="1"/>
</dbReference>
<dbReference type="CDD" id="cd02855">
    <property type="entry name" value="E_set_GBE_prok_N"/>
    <property type="match status" value="1"/>
</dbReference>
<evidence type="ECO:0000256" key="1">
    <source>
        <dbReference type="ARBA" id="ARBA00000826"/>
    </source>
</evidence>
<dbReference type="Pfam" id="PF00128">
    <property type="entry name" value="Alpha-amylase"/>
    <property type="match status" value="1"/>
</dbReference>
<dbReference type="InterPro" id="IPR014756">
    <property type="entry name" value="Ig_E-set"/>
</dbReference>
<dbReference type="InterPro" id="IPR006047">
    <property type="entry name" value="GH13_cat_dom"/>
</dbReference>
<dbReference type="PIRSF" id="PIRSF000463">
    <property type="entry name" value="GlgB"/>
    <property type="match status" value="1"/>
</dbReference>
<keyword evidence="6 10" id="KW-0328">Glycosyltransferase</keyword>
<dbReference type="GO" id="GO:0043169">
    <property type="term" value="F:cation binding"/>
    <property type="evidence" value="ECO:0007669"/>
    <property type="project" value="InterPro"/>
</dbReference>
<dbReference type="InterPro" id="IPR037439">
    <property type="entry name" value="Branching_enzy"/>
</dbReference>
<dbReference type="GO" id="GO:0003844">
    <property type="term" value="F:1,4-alpha-glucan branching enzyme activity"/>
    <property type="evidence" value="ECO:0007669"/>
    <property type="project" value="UniProtKB-UniRule"/>
</dbReference>
<evidence type="ECO:0000256" key="6">
    <source>
        <dbReference type="ARBA" id="ARBA00022676"/>
    </source>
</evidence>
<name>A0A0T9UA58_YERAE</name>
<comment type="pathway">
    <text evidence="3 10">Glycan biosynthesis; glycogen biosynthesis.</text>
</comment>
<dbReference type="AlphaFoldDB" id="A0A0T9UA58"/>
<dbReference type="SUPFAM" id="SSF51445">
    <property type="entry name" value="(Trans)glycosidases"/>
    <property type="match status" value="1"/>
</dbReference>
<protein>
    <recommendedName>
        <fullName evidence="10">1,4-alpha-glucan branching enzyme GlgB</fullName>
        <ecNumber evidence="10">2.4.1.18</ecNumber>
    </recommendedName>
    <alternativeName>
        <fullName evidence="10">1,4-alpha-D-glucan:1,4-alpha-D-glucan 6-glucosyl-transferase</fullName>
    </alternativeName>
    <alternativeName>
        <fullName evidence="10">Alpha-(1-&gt;4)-glucan branching enzyme</fullName>
    </alternativeName>
    <alternativeName>
        <fullName evidence="10">Glycogen branching enzyme</fullName>
        <shortName evidence="10">BE</shortName>
    </alternativeName>
</protein>
<dbReference type="Gene3D" id="2.60.40.10">
    <property type="entry name" value="Immunoglobulins"/>
    <property type="match status" value="2"/>
</dbReference>
<dbReference type="InterPro" id="IPR006407">
    <property type="entry name" value="GlgB"/>
</dbReference>
<dbReference type="SUPFAM" id="SSF81296">
    <property type="entry name" value="E set domains"/>
    <property type="match status" value="2"/>
</dbReference>
<dbReference type="Pfam" id="PF02922">
    <property type="entry name" value="CBM_48"/>
    <property type="match status" value="1"/>
</dbReference>
<reference evidence="14" key="1">
    <citation type="submission" date="2015-03" db="EMBL/GenBank/DDBJ databases">
        <authorList>
            <consortium name="Pathogen Informatics"/>
        </authorList>
    </citation>
    <scope>NUCLEOTIDE SEQUENCE [LARGE SCALE GENOMIC DNA]</scope>
    <source>
        <strain evidence="14">IP27925</strain>
    </source>
</reference>
<dbReference type="InterPro" id="IPR004193">
    <property type="entry name" value="Glyco_hydro_13_N"/>
</dbReference>
<accession>A0A0T9UA58</accession>
<dbReference type="Proteomes" id="UP000040088">
    <property type="component" value="Unassembled WGS sequence"/>
</dbReference>
<dbReference type="FunFam" id="2.60.40.1180:FF:000002">
    <property type="entry name" value="1,4-alpha-glucan branching enzyme GlgB"/>
    <property type="match status" value="1"/>
</dbReference>
<evidence type="ECO:0000256" key="10">
    <source>
        <dbReference type="HAMAP-Rule" id="MF_00685"/>
    </source>
</evidence>
<dbReference type="NCBIfam" id="TIGR01515">
    <property type="entry name" value="branching_enzym"/>
    <property type="match status" value="1"/>
</dbReference>
<dbReference type="InterPro" id="IPR054169">
    <property type="entry name" value="GlgB_N"/>
</dbReference>
<feature type="active site" description="Proton donor" evidence="10 11">
    <location>
        <position position="458"/>
    </location>
</feature>
<dbReference type="Gene3D" id="3.20.20.80">
    <property type="entry name" value="Glycosidases"/>
    <property type="match status" value="1"/>
</dbReference>
<dbReference type="FunFam" id="3.20.20.80:FF:000003">
    <property type="entry name" value="1,4-alpha-glucan branching enzyme GlgB"/>
    <property type="match status" value="1"/>
</dbReference>
<comment type="similarity">
    <text evidence="4 10">Belongs to the glycosyl hydrolase 13 family. GlgB subfamily.</text>
</comment>
<proteinExistence type="inferred from homology"/>
<keyword evidence="7 10" id="KW-0808">Transferase</keyword>
<gene>
    <name evidence="10 13" type="primary">glgB</name>
    <name evidence="13" type="ORF">ERS008460_02413</name>
</gene>
<dbReference type="CDD" id="cd11322">
    <property type="entry name" value="AmyAc_Glg_BE"/>
    <property type="match status" value="1"/>
</dbReference>
<comment type="function">
    <text evidence="2 10">Catalyzes the formation of the alpha-1,6-glucosidic linkages in glycogen by scission of a 1,4-alpha-linked oligosaccharide from growing alpha-1,4-glucan chains and the subsequent attachment of the oligosaccharide to the alpha-1,6 position.</text>
</comment>
<evidence type="ECO:0000256" key="7">
    <source>
        <dbReference type="ARBA" id="ARBA00022679"/>
    </source>
</evidence>
<dbReference type="GO" id="GO:0005978">
    <property type="term" value="P:glycogen biosynthetic process"/>
    <property type="evidence" value="ECO:0007669"/>
    <property type="project" value="UniProtKB-UniRule"/>
</dbReference>
<dbReference type="EMBL" id="CQEM01000010">
    <property type="protein sequence ID" value="CNL28101.1"/>
    <property type="molecule type" value="Genomic_DNA"/>
</dbReference>
<evidence type="ECO:0000313" key="13">
    <source>
        <dbReference type="EMBL" id="CNL28101.1"/>
    </source>
</evidence>
<dbReference type="NCBIfam" id="NF003811">
    <property type="entry name" value="PRK05402.1"/>
    <property type="match status" value="1"/>
</dbReference>
<dbReference type="InterPro" id="IPR006048">
    <property type="entry name" value="A-amylase/branching_C"/>
</dbReference>
<evidence type="ECO:0000256" key="2">
    <source>
        <dbReference type="ARBA" id="ARBA00002953"/>
    </source>
</evidence>